<dbReference type="GO" id="GO:0016020">
    <property type="term" value="C:membrane"/>
    <property type="evidence" value="ECO:0007669"/>
    <property type="project" value="UniProtKB-SubCell"/>
</dbReference>
<evidence type="ECO:0000256" key="2">
    <source>
        <dbReference type="ARBA" id="ARBA00022692"/>
    </source>
</evidence>
<gene>
    <name evidence="6" type="ORF">PAMC26510_18090</name>
</gene>
<evidence type="ECO:0000256" key="5">
    <source>
        <dbReference type="SAM" id="Phobius"/>
    </source>
</evidence>
<evidence type="ECO:0000256" key="3">
    <source>
        <dbReference type="ARBA" id="ARBA00022989"/>
    </source>
</evidence>
<reference evidence="6 7" key="1">
    <citation type="submission" date="2017-03" db="EMBL/GenBank/DDBJ databases">
        <title>Genome analysis of strain PAMC 26510.</title>
        <authorList>
            <person name="Oh H.-M."/>
            <person name="Yang J.-A."/>
        </authorList>
    </citation>
    <scope>NUCLEOTIDE SEQUENCE [LARGE SCALE GENOMIC DNA]</scope>
    <source>
        <strain evidence="6 7">PAMC 26510</strain>
    </source>
</reference>
<evidence type="ECO:0008006" key="8">
    <source>
        <dbReference type="Google" id="ProtNLM"/>
    </source>
</evidence>
<keyword evidence="3 5" id="KW-1133">Transmembrane helix</keyword>
<evidence type="ECO:0000313" key="7">
    <source>
        <dbReference type="Proteomes" id="UP000194546"/>
    </source>
</evidence>
<evidence type="ECO:0000256" key="1">
    <source>
        <dbReference type="ARBA" id="ARBA00004370"/>
    </source>
</evidence>
<comment type="caution">
    <text evidence="6">The sequence shown here is derived from an EMBL/GenBank/DDBJ whole genome shotgun (WGS) entry which is preliminary data.</text>
</comment>
<dbReference type="AlphaFoldDB" id="A0A242MR53"/>
<evidence type="ECO:0000313" key="6">
    <source>
        <dbReference type="EMBL" id="OTP73800.1"/>
    </source>
</evidence>
<dbReference type="InterPro" id="IPR007792">
    <property type="entry name" value="T4SS_VirB3/TrbD/AvhB"/>
</dbReference>
<comment type="subcellular location">
    <subcellularLocation>
        <location evidence="1">Membrane</location>
    </subcellularLocation>
</comment>
<name>A0A242MR53_CABSO</name>
<dbReference type="Pfam" id="PF05101">
    <property type="entry name" value="VirB3"/>
    <property type="match status" value="1"/>
</dbReference>
<accession>A0A242MR53</accession>
<keyword evidence="2 5" id="KW-0812">Transmembrane</keyword>
<dbReference type="EMBL" id="NBTY01000097">
    <property type="protein sequence ID" value="OTP73800.1"/>
    <property type="molecule type" value="Genomic_DNA"/>
</dbReference>
<sequence>MDRFRIMSEKALYSSYAGLGRVAMIKGVPLMAGLVLFGISVAVAMVGGFAFGPAGFLLFVPCLAPVMFIKQVCATDDQALNILLLEVRCFLGRTNARMFGNTFTLSPMKYGYRLDTFRAAFERTPSLVAHEQFRVAFSQRKEN</sequence>
<proteinExistence type="predicted"/>
<keyword evidence="4 5" id="KW-0472">Membrane</keyword>
<feature type="transmembrane region" description="Helical" evidence="5">
    <location>
        <begin position="34"/>
        <end position="60"/>
    </location>
</feature>
<evidence type="ECO:0000256" key="4">
    <source>
        <dbReference type="ARBA" id="ARBA00023136"/>
    </source>
</evidence>
<protein>
    <recommendedName>
        <fullName evidence="8">Type IV secretion system protein VirB3</fullName>
    </recommendedName>
</protein>
<dbReference type="Proteomes" id="UP000194546">
    <property type="component" value="Unassembled WGS sequence"/>
</dbReference>
<organism evidence="6 7">
    <name type="scientific">Caballeronia sordidicola</name>
    <name type="common">Burkholderia sordidicola</name>
    <dbReference type="NCBI Taxonomy" id="196367"/>
    <lineage>
        <taxon>Bacteria</taxon>
        <taxon>Pseudomonadati</taxon>
        <taxon>Pseudomonadota</taxon>
        <taxon>Betaproteobacteria</taxon>
        <taxon>Burkholderiales</taxon>
        <taxon>Burkholderiaceae</taxon>
        <taxon>Caballeronia</taxon>
    </lineage>
</organism>